<keyword evidence="2" id="KW-1133">Transmembrane helix</keyword>
<dbReference type="AlphaFoldDB" id="A0A521FY60"/>
<proteinExistence type="predicted"/>
<feature type="coiled-coil region" evidence="1">
    <location>
        <begin position="130"/>
        <end position="192"/>
    </location>
</feature>
<evidence type="ECO:0000313" key="3">
    <source>
        <dbReference type="EMBL" id="TAA73707.1"/>
    </source>
</evidence>
<organism evidence="3 4">
    <name type="scientific">Candidatus Electronema aureum</name>
    <dbReference type="NCBI Taxonomy" id="2005002"/>
    <lineage>
        <taxon>Bacteria</taxon>
        <taxon>Pseudomonadati</taxon>
        <taxon>Thermodesulfobacteriota</taxon>
        <taxon>Desulfobulbia</taxon>
        <taxon>Desulfobulbales</taxon>
        <taxon>Desulfobulbaceae</taxon>
        <taxon>Candidatus Electronema</taxon>
    </lineage>
</organism>
<sequence length="207" mass="22429">METCRTSLIAFALLAALLSGCDSEVSRLQSENASLRQRLAEAGQRQAELEYMEQQAGIAAGCDWLVSLCPTSIVETGRQAQAQGFGGGHTLPFWIAFITKLLAMGTFLGGMGGMAIWLWIKIGYPEAEELAKAKALLQNADRQAKAAQQRAAQAEAKAVLLCEANWDAQVTLEELNRQIEASKQTLEAKTREIQATKLVQAALNAFD</sequence>
<gene>
    <name evidence="3" type="ORF">CDV28_1683</name>
</gene>
<accession>A0A521FY60</accession>
<evidence type="ECO:0000313" key="4">
    <source>
        <dbReference type="Proteomes" id="UP000316238"/>
    </source>
</evidence>
<keyword evidence="4" id="KW-1185">Reference proteome</keyword>
<feature type="transmembrane region" description="Helical" evidence="2">
    <location>
        <begin position="93"/>
        <end position="120"/>
    </location>
</feature>
<reference evidence="3" key="1">
    <citation type="submission" date="2017-07" db="EMBL/GenBank/DDBJ databases">
        <title>The cable genome - Insights into the physiology and evolution of filamentous bacteria capable of sulfide oxidation via long distance electron transfer.</title>
        <authorList>
            <person name="Thorup C."/>
            <person name="Bjerg J.T."/>
            <person name="Schreiber L."/>
            <person name="Nielsen L.P."/>
            <person name="Kjeldsen K.U."/>
            <person name="Boesen T."/>
            <person name="Boggild A."/>
            <person name="Meysman F."/>
            <person name="Geelhoed J."/>
            <person name="Schramm A."/>
        </authorList>
    </citation>
    <scope>NUCLEOTIDE SEQUENCE [LARGE SCALE GENOMIC DNA]</scope>
    <source>
        <strain evidence="3">GS</strain>
    </source>
</reference>
<comment type="caution">
    <text evidence="3">The sequence shown here is derived from an EMBL/GenBank/DDBJ whole genome shotgun (WGS) entry which is preliminary data.</text>
</comment>
<keyword evidence="1" id="KW-0175">Coiled coil</keyword>
<dbReference type="PROSITE" id="PS51257">
    <property type="entry name" value="PROKAR_LIPOPROTEIN"/>
    <property type="match status" value="1"/>
</dbReference>
<keyword evidence="2" id="KW-0812">Transmembrane</keyword>
<keyword evidence="2" id="KW-0472">Membrane</keyword>
<name>A0A521FY60_9BACT</name>
<evidence type="ECO:0000256" key="1">
    <source>
        <dbReference type="SAM" id="Coils"/>
    </source>
</evidence>
<evidence type="ECO:0000256" key="2">
    <source>
        <dbReference type="SAM" id="Phobius"/>
    </source>
</evidence>
<dbReference type="EMBL" id="NQJD01000068">
    <property type="protein sequence ID" value="TAA73707.1"/>
    <property type="molecule type" value="Genomic_DNA"/>
</dbReference>
<dbReference type="Proteomes" id="UP000316238">
    <property type="component" value="Unassembled WGS sequence"/>
</dbReference>
<protein>
    <submittedName>
        <fullName evidence="3">Uncharacterized protein</fullName>
    </submittedName>
</protein>